<evidence type="ECO:0000313" key="3">
    <source>
        <dbReference type="Proteomes" id="UP000219914"/>
    </source>
</evidence>
<evidence type="ECO:0000313" key="1">
    <source>
        <dbReference type="EMBL" id="MDR9776898.1"/>
    </source>
</evidence>
<dbReference type="AlphaFoldDB" id="A0A2A6K948"/>
<dbReference type="Proteomes" id="UP000219914">
    <property type="component" value="Unassembled WGS sequence"/>
</dbReference>
<protein>
    <submittedName>
        <fullName evidence="1">Uncharacterized protein</fullName>
    </submittedName>
</protein>
<reference evidence="1" key="2">
    <citation type="submission" date="2023-04" db="EMBL/GenBank/DDBJ databases">
        <title>Genomic characterization of faba bean (Vicia faba) microsymbionts in Mexican soils.</title>
        <authorList>
            <person name="Rivera Orduna F.N."/>
            <person name="Guevara-Luna J."/>
            <person name="Yan J."/>
            <person name="Arroyo-Herrera I."/>
            <person name="Li Y."/>
            <person name="Vasquez-Murrieta M.S."/>
            <person name="Wang E.T."/>
        </authorList>
    </citation>
    <scope>NUCLEOTIDE SEQUENCE</scope>
    <source>
        <strain evidence="1">CH26</strain>
    </source>
</reference>
<sequence>MLFRFEESLLPDQMRSVGLSEKDEKALFSQLSKEIAKIMASTMVAGRLPFGDLGPRLTELANAMAATALGRSVVLRLQPELSDAERQSVRTFTETLVRVTETVDEARLEAAIGKLAEVLLPDDLERARGILAADNVDLRDRFMAEVPHLSSTDVNKLAGSNAKNSYATAARWKKNGDIFSLSYRGSELFPAFQFEDGRPHPAIKRVLQTLPASMTNWQRALWFVTANGWLDDDEPIDRLDDVEALETAARHEHEEVVG</sequence>
<dbReference type="EMBL" id="NWSY01000018">
    <property type="protein sequence ID" value="PDT21426.1"/>
    <property type="molecule type" value="Genomic_DNA"/>
</dbReference>
<reference evidence="2 3" key="1">
    <citation type="submission" date="2017-09" db="EMBL/GenBank/DDBJ databases">
        <title>Comparative genomics of rhizobia isolated from Phaseolus vulgaris in China.</title>
        <authorList>
            <person name="Tong W."/>
        </authorList>
    </citation>
    <scope>NUCLEOTIDE SEQUENCE [LARGE SCALE GENOMIC DNA]</scope>
    <source>
        <strain evidence="2 3">FH14</strain>
    </source>
</reference>
<comment type="caution">
    <text evidence="1">The sequence shown here is derived from an EMBL/GenBank/DDBJ whole genome shotgun (WGS) entry which is preliminary data.</text>
</comment>
<organism evidence="1 4">
    <name type="scientific">Rhizobium hidalgonense</name>
    <dbReference type="NCBI Taxonomy" id="1538159"/>
    <lineage>
        <taxon>Bacteria</taxon>
        <taxon>Pseudomonadati</taxon>
        <taxon>Pseudomonadota</taxon>
        <taxon>Alphaproteobacteria</taxon>
        <taxon>Hyphomicrobiales</taxon>
        <taxon>Rhizobiaceae</taxon>
        <taxon>Rhizobium/Agrobacterium group</taxon>
        <taxon>Rhizobium</taxon>
    </lineage>
</organism>
<accession>A0A2A6K948</accession>
<dbReference type="EMBL" id="JAVLSF010000030">
    <property type="protein sequence ID" value="MDR9776898.1"/>
    <property type="molecule type" value="Genomic_DNA"/>
</dbReference>
<gene>
    <name evidence="2" type="ORF">CO674_22840</name>
    <name evidence="1" type="ORF">RJJ65_30440</name>
</gene>
<name>A0A2A6K948_9HYPH</name>
<evidence type="ECO:0000313" key="2">
    <source>
        <dbReference type="EMBL" id="PDT21426.1"/>
    </source>
</evidence>
<evidence type="ECO:0000313" key="4">
    <source>
        <dbReference type="Proteomes" id="UP001268610"/>
    </source>
</evidence>
<dbReference type="RefSeq" id="WP_097535999.1">
    <property type="nucleotide sequence ID" value="NZ_JAVLSD010000009.1"/>
</dbReference>
<proteinExistence type="predicted"/>
<dbReference type="Proteomes" id="UP001268610">
    <property type="component" value="Unassembled WGS sequence"/>
</dbReference>
<keyword evidence="3" id="KW-1185">Reference proteome</keyword>